<organism evidence="10 11">
    <name type="scientific">Xylocopa violacea</name>
    <name type="common">Violet carpenter bee</name>
    <name type="synonym">Apis violacea</name>
    <dbReference type="NCBI Taxonomy" id="135666"/>
    <lineage>
        <taxon>Eukaryota</taxon>
        <taxon>Metazoa</taxon>
        <taxon>Ecdysozoa</taxon>
        <taxon>Arthropoda</taxon>
        <taxon>Hexapoda</taxon>
        <taxon>Insecta</taxon>
        <taxon>Pterygota</taxon>
        <taxon>Neoptera</taxon>
        <taxon>Endopterygota</taxon>
        <taxon>Hymenoptera</taxon>
        <taxon>Apocrita</taxon>
        <taxon>Aculeata</taxon>
        <taxon>Apoidea</taxon>
        <taxon>Anthophila</taxon>
        <taxon>Apidae</taxon>
        <taxon>Xylocopa</taxon>
        <taxon>Xylocopa</taxon>
    </lineage>
</organism>
<reference evidence="10 11" key="1">
    <citation type="submission" date="2024-08" db="EMBL/GenBank/DDBJ databases">
        <authorList>
            <person name="Will J Nash"/>
            <person name="Angela Man"/>
            <person name="Seanna McTaggart"/>
            <person name="Kendall Baker"/>
            <person name="Tom Barker"/>
            <person name="Leah Catchpole"/>
            <person name="Alex Durrant"/>
            <person name="Karim Gharbi"/>
            <person name="Naomi Irish"/>
            <person name="Gemy Kaithakottil"/>
            <person name="Debby Ku"/>
            <person name="Aaliyah Providence"/>
            <person name="Felix Shaw"/>
            <person name="David Swarbreck"/>
            <person name="Chris Watkins"/>
            <person name="Ann M. McCartney"/>
            <person name="Giulio Formenti"/>
            <person name="Alice Mouton"/>
            <person name="Noel Vella"/>
            <person name="Bjorn M von Reumont"/>
            <person name="Adriana Vella"/>
            <person name="Wilfried Haerty"/>
        </authorList>
    </citation>
    <scope>NUCLEOTIDE SEQUENCE [LARGE SCALE GENOMIC DNA]</scope>
</reference>
<dbReference type="InterPro" id="IPR050549">
    <property type="entry name" value="MFS_Trehalose_Transporter"/>
</dbReference>
<feature type="transmembrane region" description="Helical" evidence="8">
    <location>
        <begin position="107"/>
        <end position="129"/>
    </location>
</feature>
<evidence type="ECO:0000313" key="10">
    <source>
        <dbReference type="EMBL" id="CAL7941318.1"/>
    </source>
</evidence>
<protein>
    <recommendedName>
        <fullName evidence="9">Major facilitator superfamily (MFS) profile domain-containing protein</fullName>
    </recommendedName>
</protein>
<evidence type="ECO:0000256" key="6">
    <source>
        <dbReference type="SAM" id="Coils"/>
    </source>
</evidence>
<feature type="domain" description="Major facilitator superfamily (MFS) profile" evidence="9">
    <location>
        <begin position="107"/>
        <end position="546"/>
    </location>
</feature>
<dbReference type="PROSITE" id="PS50850">
    <property type="entry name" value="MFS"/>
    <property type="match status" value="1"/>
</dbReference>
<proteinExistence type="predicted"/>
<feature type="transmembrane region" description="Helical" evidence="8">
    <location>
        <begin position="207"/>
        <end position="225"/>
    </location>
</feature>
<feature type="transmembrane region" description="Helical" evidence="8">
    <location>
        <begin position="394"/>
        <end position="415"/>
    </location>
</feature>
<feature type="transmembrane region" description="Helical" evidence="8">
    <location>
        <begin position="453"/>
        <end position="478"/>
    </location>
</feature>
<accession>A0ABP1NMP1</accession>
<evidence type="ECO:0000256" key="1">
    <source>
        <dbReference type="ARBA" id="ARBA00004141"/>
    </source>
</evidence>
<keyword evidence="11" id="KW-1185">Reference proteome</keyword>
<feature type="transmembrane region" description="Helical" evidence="8">
    <location>
        <begin position="181"/>
        <end position="201"/>
    </location>
</feature>
<evidence type="ECO:0000256" key="2">
    <source>
        <dbReference type="ARBA" id="ARBA00022692"/>
    </source>
</evidence>
<evidence type="ECO:0000256" key="3">
    <source>
        <dbReference type="ARBA" id="ARBA00022989"/>
    </source>
</evidence>
<feature type="transmembrane region" description="Helical" evidence="8">
    <location>
        <begin position="263"/>
        <end position="282"/>
    </location>
</feature>
<feature type="transmembrane region" description="Helical" evidence="8">
    <location>
        <begin position="6"/>
        <end position="26"/>
    </location>
</feature>
<evidence type="ECO:0000256" key="8">
    <source>
        <dbReference type="SAM" id="Phobius"/>
    </source>
</evidence>
<gene>
    <name evidence="10" type="ORF">XYLVIOL_LOCUS4943</name>
</gene>
<feature type="transmembrane region" description="Helical" evidence="8">
    <location>
        <begin position="490"/>
        <end position="510"/>
    </location>
</feature>
<feature type="compositionally biased region" description="Basic residues" evidence="7">
    <location>
        <begin position="571"/>
        <end position="581"/>
    </location>
</feature>
<feature type="coiled-coil region" evidence="6">
    <location>
        <begin position="306"/>
        <end position="333"/>
    </location>
</feature>
<sequence>MLVVHVYIYLYIYSRLLFLEKLINIIRIDFSFHKYQNVHKRGAEVVLTSWKIKQIMITINATCVEREASKNIEENEKECFKDAIVSSRSLNKSFVEPTTIRNAIPEIAACIVAASFHISVGLAMAYSAILIPHLEAKDAELYATQTQTSWIASVVVVCAPLGALLGGFLMETVGRLRTLQFGAIPCIAGWILIALSTNIPMLLVGRLLSGLSTALATSPAIVYITEVARPELRGSMLSFGPTLASFGMVLSYVKGAYLDWRLVAWLSIVYAIVPVILVGLFVPESPVWLVSKGRLDDAKKSLEWLYKSKQGKISDAEAQLNTLVKEMEIKSSERRRSKHSGLSQKCREFLKPTGWKPMTILFLFFTFQQFSGIYITLFYAVTWFQEVGSGVNEYIASILVGITRFFCSMVNTWLLRRYKRRALCIISALGMALCMSVSGYYTYLIKNGDRSGYWVPVLCLLLYVCTSMVGMLTIPWTMTAELFPTEIRGIAHSISYSMANLLMFSALQSYRSLQDFLGGSYAVQWFFAGVSISAVVFVWLLLPETHGKKLSEIEEYFQNHFLAVGAESKIKKRRARRKNQRNGKSSATEPLNPQAAQKI</sequence>
<feature type="transmembrane region" description="Helical" evidence="8">
    <location>
        <begin position="522"/>
        <end position="542"/>
    </location>
</feature>
<name>A0ABP1NMP1_XYLVO</name>
<dbReference type="InterPro" id="IPR005828">
    <property type="entry name" value="MFS_sugar_transport-like"/>
</dbReference>
<dbReference type="InterPro" id="IPR020846">
    <property type="entry name" value="MFS_dom"/>
</dbReference>
<dbReference type="Proteomes" id="UP001642520">
    <property type="component" value="Unassembled WGS sequence"/>
</dbReference>
<dbReference type="PANTHER" id="PTHR48021:SF24">
    <property type="entry name" value="MAJOR FACILITATOR SUPERFAMILY (MFS) PROFILE DOMAIN-CONTAINING PROTEIN"/>
    <property type="match status" value="1"/>
</dbReference>
<keyword evidence="4 8" id="KW-0472">Membrane</keyword>
<evidence type="ECO:0000313" key="11">
    <source>
        <dbReference type="Proteomes" id="UP001642520"/>
    </source>
</evidence>
<comment type="subcellular location">
    <subcellularLocation>
        <location evidence="1">Membrane</location>
        <topology evidence="1">Multi-pass membrane protein</topology>
    </subcellularLocation>
</comment>
<feature type="compositionally biased region" description="Polar residues" evidence="7">
    <location>
        <begin position="585"/>
        <end position="599"/>
    </location>
</feature>
<comment type="caution">
    <text evidence="10">The sequence shown here is derived from an EMBL/GenBank/DDBJ whole genome shotgun (WGS) entry which is preliminary data.</text>
</comment>
<dbReference type="InterPro" id="IPR003663">
    <property type="entry name" value="Sugar/inositol_transpt"/>
</dbReference>
<feature type="transmembrane region" description="Helical" evidence="8">
    <location>
        <begin position="237"/>
        <end position="257"/>
    </location>
</feature>
<evidence type="ECO:0000256" key="5">
    <source>
        <dbReference type="ARBA" id="ARBA00023180"/>
    </source>
</evidence>
<evidence type="ECO:0000256" key="7">
    <source>
        <dbReference type="SAM" id="MobiDB-lite"/>
    </source>
</evidence>
<keyword evidence="5" id="KW-0325">Glycoprotein</keyword>
<dbReference type="PANTHER" id="PTHR48021">
    <property type="match status" value="1"/>
</dbReference>
<dbReference type="EMBL" id="CAXAJV020001292">
    <property type="protein sequence ID" value="CAL7941318.1"/>
    <property type="molecule type" value="Genomic_DNA"/>
</dbReference>
<dbReference type="Gene3D" id="1.20.1250.20">
    <property type="entry name" value="MFS general substrate transporter like domains"/>
    <property type="match status" value="1"/>
</dbReference>
<keyword evidence="3 8" id="KW-1133">Transmembrane helix</keyword>
<feature type="transmembrane region" description="Helical" evidence="8">
    <location>
        <begin position="422"/>
        <end position="441"/>
    </location>
</feature>
<keyword evidence="2 8" id="KW-0812">Transmembrane</keyword>
<keyword evidence="6" id="KW-0175">Coiled coil</keyword>
<evidence type="ECO:0000256" key="4">
    <source>
        <dbReference type="ARBA" id="ARBA00023136"/>
    </source>
</evidence>
<feature type="transmembrane region" description="Helical" evidence="8">
    <location>
        <begin position="360"/>
        <end position="382"/>
    </location>
</feature>
<feature type="region of interest" description="Disordered" evidence="7">
    <location>
        <begin position="571"/>
        <end position="599"/>
    </location>
</feature>
<evidence type="ECO:0000259" key="9">
    <source>
        <dbReference type="PROSITE" id="PS50850"/>
    </source>
</evidence>
<feature type="transmembrane region" description="Helical" evidence="8">
    <location>
        <begin position="149"/>
        <end position="169"/>
    </location>
</feature>
<dbReference type="SUPFAM" id="SSF103473">
    <property type="entry name" value="MFS general substrate transporter"/>
    <property type="match status" value="1"/>
</dbReference>
<dbReference type="Pfam" id="PF00083">
    <property type="entry name" value="Sugar_tr"/>
    <property type="match status" value="1"/>
</dbReference>
<dbReference type="InterPro" id="IPR036259">
    <property type="entry name" value="MFS_trans_sf"/>
</dbReference>
<dbReference type="PRINTS" id="PR00171">
    <property type="entry name" value="SUGRTRNSPORT"/>
</dbReference>